<dbReference type="EMBL" id="LUXM01000028">
    <property type="protein sequence ID" value="KZU94862.1"/>
    <property type="molecule type" value="Genomic_DNA"/>
</dbReference>
<dbReference type="GO" id="GO:0003700">
    <property type="term" value="F:DNA-binding transcription factor activity"/>
    <property type="evidence" value="ECO:0007669"/>
    <property type="project" value="InterPro"/>
</dbReference>
<evidence type="ECO:0000313" key="14">
    <source>
        <dbReference type="Proteomes" id="UP000595466"/>
    </source>
</evidence>
<dbReference type="Pfam" id="PF12833">
    <property type="entry name" value="HTH_18"/>
    <property type="match status" value="1"/>
</dbReference>
<dbReference type="InterPro" id="IPR014710">
    <property type="entry name" value="RmlC-like_jellyroll"/>
</dbReference>
<dbReference type="Pfam" id="PF07883">
    <property type="entry name" value="Cupin_2"/>
    <property type="match status" value="1"/>
</dbReference>
<dbReference type="Gene3D" id="2.60.120.10">
    <property type="entry name" value="Jelly Rolls"/>
    <property type="match status" value="1"/>
</dbReference>
<accession>A0A0G9FBZ8</accession>
<dbReference type="InterPro" id="IPR020449">
    <property type="entry name" value="Tscrpt_reg_AraC-type_HTH"/>
</dbReference>
<reference evidence="9 14" key="3">
    <citation type="submission" date="2020-12" db="EMBL/GenBank/DDBJ databases">
        <title>Whole genome sequencing of Lactobacillus plantarum PC518.</title>
        <authorList>
            <person name="Guo Q."/>
        </authorList>
    </citation>
    <scope>NUCLEOTIDE SEQUENCE [LARGE SCALE GENOMIC DNA]</scope>
    <source>
        <strain evidence="9 14">PC518</strain>
    </source>
</reference>
<dbReference type="InterPro" id="IPR009057">
    <property type="entry name" value="Homeodomain-like_sf"/>
</dbReference>
<dbReference type="Proteomes" id="UP000076882">
    <property type="component" value="Unassembled WGS sequence"/>
</dbReference>
<dbReference type="EMBL" id="LUXO01000025">
    <property type="protein sequence ID" value="KZV03429.1"/>
    <property type="molecule type" value="Genomic_DNA"/>
</dbReference>
<dbReference type="SUPFAM" id="SSF46689">
    <property type="entry name" value="Homeodomain-like"/>
    <property type="match status" value="1"/>
</dbReference>
<dbReference type="GeneID" id="77217040"/>
<evidence type="ECO:0000259" key="4">
    <source>
        <dbReference type="PROSITE" id="PS01124"/>
    </source>
</evidence>
<dbReference type="EMBL" id="LUWI01000019">
    <property type="protein sequence ID" value="KZU04514.1"/>
    <property type="molecule type" value="Genomic_DNA"/>
</dbReference>
<dbReference type="InterPro" id="IPR037923">
    <property type="entry name" value="HTH-like"/>
</dbReference>
<evidence type="ECO:0000313" key="5">
    <source>
        <dbReference type="EMBL" id="KZU04514.1"/>
    </source>
</evidence>
<dbReference type="InterPro" id="IPR013096">
    <property type="entry name" value="Cupin_2"/>
</dbReference>
<dbReference type="Proteomes" id="UP000595466">
    <property type="component" value="Chromosome"/>
</dbReference>
<dbReference type="Proteomes" id="UP000094892">
    <property type="component" value="Unassembled WGS sequence"/>
</dbReference>
<evidence type="ECO:0000256" key="2">
    <source>
        <dbReference type="ARBA" id="ARBA00023125"/>
    </source>
</evidence>
<dbReference type="OMA" id="EAGEWEY"/>
<organism evidence="6 11">
    <name type="scientific">Lactiplantibacillus plantarum</name>
    <name type="common">Lactobacillus plantarum</name>
    <dbReference type="NCBI Taxonomy" id="1590"/>
    <lineage>
        <taxon>Bacteria</taxon>
        <taxon>Bacillati</taxon>
        <taxon>Bacillota</taxon>
        <taxon>Bacilli</taxon>
        <taxon>Lactobacillales</taxon>
        <taxon>Lactobacillaceae</taxon>
        <taxon>Lactiplantibacillus</taxon>
    </lineage>
</organism>
<dbReference type="SMR" id="A0A0G9FBZ8"/>
<dbReference type="RefSeq" id="WP_003641965.1">
    <property type="nucleotide sequence ID" value="NZ_AP028145.1"/>
</dbReference>
<evidence type="ECO:0000313" key="11">
    <source>
        <dbReference type="Proteomes" id="UP000076882"/>
    </source>
</evidence>
<dbReference type="SMART" id="SM00342">
    <property type="entry name" value="HTH_ARAC"/>
    <property type="match status" value="1"/>
</dbReference>
<sequence length="290" mass="33220">MKILHETVQTIPRLPFKYYEHDPLTDINVAPHWHQGIELNYLVSGTTLKFVTDGQTNEYRPGDLWTTNRRVVHSASGPTEVDWVEFGIIIDDDFLQTQIPASANWQLTLNGAASSKTHPQAYADVRQQLVTIHDLLTTPTTDLLRLQILSHFYQLLVTLGQTFTVPLTATTVSPNLTLTDTVMTAINQHYAEPIDGNTLAEQFHVSLTTLNQQFNANVQLSVNRYLRLIRLMNARRLLLETDHKIEYIAMQCGFPNSKTFNRNFKSWKGMTPTDYRQAYARYHRIDTSCL</sequence>
<dbReference type="Gene3D" id="1.10.10.60">
    <property type="entry name" value="Homeodomain-like"/>
    <property type="match status" value="1"/>
</dbReference>
<dbReference type="EMBL" id="MCOL01000001">
    <property type="protein sequence ID" value="ODO60429.1"/>
    <property type="molecule type" value="Genomic_DNA"/>
</dbReference>
<keyword evidence="3" id="KW-0804">Transcription</keyword>
<dbReference type="PANTHER" id="PTHR43280:SF28">
    <property type="entry name" value="HTH-TYPE TRANSCRIPTIONAL ACTIVATOR RHAS"/>
    <property type="match status" value="1"/>
</dbReference>
<evidence type="ECO:0000313" key="10">
    <source>
        <dbReference type="Proteomes" id="UP000076872"/>
    </source>
</evidence>
<evidence type="ECO:0000256" key="3">
    <source>
        <dbReference type="ARBA" id="ARBA00023163"/>
    </source>
</evidence>
<keyword evidence="1" id="KW-0805">Transcription regulation</keyword>
<dbReference type="SUPFAM" id="SSF51215">
    <property type="entry name" value="Regulatory protein AraC"/>
    <property type="match status" value="1"/>
</dbReference>
<name>A0A0G9FBZ8_LACPN</name>
<dbReference type="PATRIC" id="fig|1590.144.peg.369"/>
<evidence type="ECO:0000313" key="8">
    <source>
        <dbReference type="EMBL" id="ODO60429.1"/>
    </source>
</evidence>
<evidence type="ECO:0000313" key="12">
    <source>
        <dbReference type="Proteomes" id="UP000076989"/>
    </source>
</evidence>
<dbReference type="PRINTS" id="PR00032">
    <property type="entry name" value="HTHARAC"/>
</dbReference>
<gene>
    <name evidence="9" type="ORF">JH395_01675</name>
    <name evidence="6" type="ORF">Lp19_1651</name>
    <name evidence="8" type="ORF">LPJSA22_00362</name>
    <name evidence="7" type="ORF">NAB2_1437</name>
    <name evidence="5" type="ORF">Nizo2260_1447</name>
</gene>
<evidence type="ECO:0000313" key="6">
    <source>
        <dbReference type="EMBL" id="KZU94862.1"/>
    </source>
</evidence>
<dbReference type="PROSITE" id="PS01124">
    <property type="entry name" value="HTH_ARAC_FAMILY_2"/>
    <property type="match status" value="1"/>
</dbReference>
<dbReference type="Proteomes" id="UP000076872">
    <property type="component" value="Unassembled WGS sequence"/>
</dbReference>
<dbReference type="PROSITE" id="PS00041">
    <property type="entry name" value="HTH_ARAC_FAMILY_1"/>
    <property type="match status" value="1"/>
</dbReference>
<dbReference type="InterPro" id="IPR018062">
    <property type="entry name" value="HTH_AraC-typ_CS"/>
</dbReference>
<evidence type="ECO:0000313" key="13">
    <source>
        <dbReference type="Proteomes" id="UP000094892"/>
    </source>
</evidence>
<dbReference type="Proteomes" id="UP000076989">
    <property type="component" value="Unassembled WGS sequence"/>
</dbReference>
<proteinExistence type="predicted"/>
<dbReference type="GO" id="GO:0043565">
    <property type="term" value="F:sequence-specific DNA binding"/>
    <property type="evidence" value="ECO:0007669"/>
    <property type="project" value="InterPro"/>
</dbReference>
<evidence type="ECO:0000256" key="1">
    <source>
        <dbReference type="ARBA" id="ARBA00023015"/>
    </source>
</evidence>
<reference evidence="8 13" key="2">
    <citation type="submission" date="2016-08" db="EMBL/GenBank/DDBJ databases">
        <title>Genome sequencing of Lactobacillus plantarum JSA22, isolated from fermented soybean paste.</title>
        <authorList>
            <person name="Choi H.S."/>
        </authorList>
    </citation>
    <scope>NUCLEOTIDE SEQUENCE [LARGE SCALE GENOMIC DNA]</scope>
    <source>
        <strain evidence="8 13">JSA22</strain>
    </source>
</reference>
<feature type="domain" description="HTH araC/xylS-type" evidence="4">
    <location>
        <begin position="180"/>
        <end position="278"/>
    </location>
</feature>
<evidence type="ECO:0000313" key="9">
    <source>
        <dbReference type="EMBL" id="QQM61291.1"/>
    </source>
</evidence>
<evidence type="ECO:0000313" key="7">
    <source>
        <dbReference type="EMBL" id="KZV03429.1"/>
    </source>
</evidence>
<dbReference type="InterPro" id="IPR018060">
    <property type="entry name" value="HTH_AraC"/>
</dbReference>
<reference evidence="10 11" key="1">
    <citation type="submission" date="2016-03" db="EMBL/GenBank/DDBJ databases">
        <title>Comparative genomics of 54 Lactobacillus plantarum strains reveals genomic uncoupling from niche constraints.</title>
        <authorList>
            <person name="Martino M.E."/>
        </authorList>
    </citation>
    <scope>NUCLEOTIDE SEQUENCE [LARGE SCALE GENOMIC DNA]</scope>
    <source>
        <strain evidence="6 11">19.1</strain>
        <strain evidence="7 10">NAB2</strain>
        <strain evidence="5 12">Nizo2260</strain>
    </source>
</reference>
<protein>
    <submittedName>
        <fullName evidence="8">HTH-type transcriptional activator RhaR</fullName>
    </submittedName>
    <submittedName>
        <fullName evidence="9">Helix-turn-helix transcriptional regulator</fullName>
    </submittedName>
</protein>
<dbReference type="PANTHER" id="PTHR43280">
    <property type="entry name" value="ARAC-FAMILY TRANSCRIPTIONAL REGULATOR"/>
    <property type="match status" value="1"/>
</dbReference>
<dbReference type="KEGG" id="lpb:SH83_01745"/>
<dbReference type="EMBL" id="CP066817">
    <property type="protein sequence ID" value="QQM61291.1"/>
    <property type="molecule type" value="Genomic_DNA"/>
</dbReference>
<dbReference type="AlphaFoldDB" id="A0A0G9FBZ8"/>
<keyword evidence="2" id="KW-0238">DNA-binding</keyword>